<protein>
    <submittedName>
        <fullName evidence="2">Uncharacterized protein</fullName>
    </submittedName>
</protein>
<keyword evidence="3" id="KW-1185">Reference proteome</keyword>
<feature type="region of interest" description="Disordered" evidence="1">
    <location>
        <begin position="49"/>
        <end position="69"/>
    </location>
</feature>
<organism evidence="2 3">
    <name type="scientific">Boletus edulis BED1</name>
    <dbReference type="NCBI Taxonomy" id="1328754"/>
    <lineage>
        <taxon>Eukaryota</taxon>
        <taxon>Fungi</taxon>
        <taxon>Dikarya</taxon>
        <taxon>Basidiomycota</taxon>
        <taxon>Agaricomycotina</taxon>
        <taxon>Agaricomycetes</taxon>
        <taxon>Agaricomycetidae</taxon>
        <taxon>Boletales</taxon>
        <taxon>Boletineae</taxon>
        <taxon>Boletaceae</taxon>
        <taxon>Boletoideae</taxon>
        <taxon>Boletus</taxon>
    </lineage>
</organism>
<dbReference type="EMBL" id="WHUW01000304">
    <property type="protein sequence ID" value="KAF8415656.1"/>
    <property type="molecule type" value="Genomic_DNA"/>
</dbReference>
<reference evidence="2" key="1">
    <citation type="submission" date="2019-10" db="EMBL/GenBank/DDBJ databases">
        <authorList>
            <consortium name="DOE Joint Genome Institute"/>
            <person name="Kuo A."/>
            <person name="Miyauchi S."/>
            <person name="Kiss E."/>
            <person name="Drula E."/>
            <person name="Kohler A."/>
            <person name="Sanchez-Garcia M."/>
            <person name="Andreopoulos B."/>
            <person name="Barry K.W."/>
            <person name="Bonito G."/>
            <person name="Buee M."/>
            <person name="Carver A."/>
            <person name="Chen C."/>
            <person name="Cichocki N."/>
            <person name="Clum A."/>
            <person name="Culley D."/>
            <person name="Crous P.W."/>
            <person name="Fauchery L."/>
            <person name="Girlanda M."/>
            <person name="Hayes R."/>
            <person name="Keri Z."/>
            <person name="LaButti K."/>
            <person name="Lipzen A."/>
            <person name="Lombard V."/>
            <person name="Magnuson J."/>
            <person name="Maillard F."/>
            <person name="Morin E."/>
            <person name="Murat C."/>
            <person name="Nolan M."/>
            <person name="Ohm R."/>
            <person name="Pangilinan J."/>
            <person name="Pereira M."/>
            <person name="Perotto S."/>
            <person name="Peter M."/>
            <person name="Riley R."/>
            <person name="Sitrit Y."/>
            <person name="Stielow B."/>
            <person name="Szollosi G."/>
            <person name="Zifcakova L."/>
            <person name="Stursova M."/>
            <person name="Spatafora J.W."/>
            <person name="Tedersoo L."/>
            <person name="Vaario L.-M."/>
            <person name="Yamada A."/>
            <person name="Yan M."/>
            <person name="Wang P."/>
            <person name="Xu J."/>
            <person name="Bruns T."/>
            <person name="Baldrian P."/>
            <person name="Vilgalys R."/>
            <person name="Henrissat B."/>
            <person name="Grigoriev I.V."/>
            <person name="Hibbett D."/>
            <person name="Nagy L.G."/>
            <person name="Martin F.M."/>
        </authorList>
    </citation>
    <scope>NUCLEOTIDE SEQUENCE</scope>
    <source>
        <strain evidence="2">BED1</strain>
    </source>
</reference>
<proteinExistence type="predicted"/>
<gene>
    <name evidence="2" type="ORF">L210DRAFT_3585188</name>
</gene>
<evidence type="ECO:0000256" key="1">
    <source>
        <dbReference type="SAM" id="MobiDB-lite"/>
    </source>
</evidence>
<name>A0AAD4BBG8_BOLED</name>
<sequence length="69" mass="7594">MEPHALRLVARKVYNEMDDVKHILSGTINTIHPSLLPVLSEILKSAAQSDRASRENNVKDISTVGIAQT</sequence>
<accession>A0AAD4BBG8</accession>
<evidence type="ECO:0000313" key="3">
    <source>
        <dbReference type="Proteomes" id="UP001194468"/>
    </source>
</evidence>
<comment type="caution">
    <text evidence="2">The sequence shown here is derived from an EMBL/GenBank/DDBJ whole genome shotgun (WGS) entry which is preliminary data.</text>
</comment>
<dbReference type="Proteomes" id="UP001194468">
    <property type="component" value="Unassembled WGS sequence"/>
</dbReference>
<evidence type="ECO:0000313" key="2">
    <source>
        <dbReference type="EMBL" id="KAF8415656.1"/>
    </source>
</evidence>
<dbReference type="AlphaFoldDB" id="A0AAD4BBG8"/>
<reference evidence="2" key="2">
    <citation type="journal article" date="2020" name="Nat. Commun.">
        <title>Large-scale genome sequencing of mycorrhizal fungi provides insights into the early evolution of symbiotic traits.</title>
        <authorList>
            <person name="Miyauchi S."/>
            <person name="Kiss E."/>
            <person name="Kuo A."/>
            <person name="Drula E."/>
            <person name="Kohler A."/>
            <person name="Sanchez-Garcia M."/>
            <person name="Morin E."/>
            <person name="Andreopoulos B."/>
            <person name="Barry K.W."/>
            <person name="Bonito G."/>
            <person name="Buee M."/>
            <person name="Carver A."/>
            <person name="Chen C."/>
            <person name="Cichocki N."/>
            <person name="Clum A."/>
            <person name="Culley D."/>
            <person name="Crous P.W."/>
            <person name="Fauchery L."/>
            <person name="Girlanda M."/>
            <person name="Hayes R.D."/>
            <person name="Keri Z."/>
            <person name="LaButti K."/>
            <person name="Lipzen A."/>
            <person name="Lombard V."/>
            <person name="Magnuson J."/>
            <person name="Maillard F."/>
            <person name="Murat C."/>
            <person name="Nolan M."/>
            <person name="Ohm R.A."/>
            <person name="Pangilinan J."/>
            <person name="Pereira M.F."/>
            <person name="Perotto S."/>
            <person name="Peter M."/>
            <person name="Pfister S."/>
            <person name="Riley R."/>
            <person name="Sitrit Y."/>
            <person name="Stielow J.B."/>
            <person name="Szollosi G."/>
            <person name="Zifcakova L."/>
            <person name="Stursova M."/>
            <person name="Spatafora J.W."/>
            <person name="Tedersoo L."/>
            <person name="Vaario L.M."/>
            <person name="Yamada A."/>
            <person name="Yan M."/>
            <person name="Wang P."/>
            <person name="Xu J."/>
            <person name="Bruns T."/>
            <person name="Baldrian P."/>
            <person name="Vilgalys R."/>
            <person name="Dunand C."/>
            <person name="Henrissat B."/>
            <person name="Grigoriev I.V."/>
            <person name="Hibbett D."/>
            <person name="Nagy L.G."/>
            <person name="Martin F.M."/>
        </authorList>
    </citation>
    <scope>NUCLEOTIDE SEQUENCE</scope>
    <source>
        <strain evidence="2">BED1</strain>
    </source>
</reference>